<dbReference type="PANTHER" id="PTHR45638">
    <property type="entry name" value="CYCLIC NUCLEOTIDE-GATED CATION CHANNEL SUBUNIT A"/>
    <property type="match status" value="1"/>
</dbReference>
<gene>
    <name evidence="13" type="ORF">CYMTET_54750</name>
</gene>
<dbReference type="GO" id="GO:0005249">
    <property type="term" value="F:voltage-gated potassium channel activity"/>
    <property type="evidence" value="ECO:0007669"/>
    <property type="project" value="InterPro"/>
</dbReference>
<proteinExistence type="predicted"/>
<keyword evidence="14" id="KW-1185">Reference proteome</keyword>
<name>A0AAE0EP20_9CHLO</name>
<feature type="transmembrane region" description="Helical" evidence="11">
    <location>
        <begin position="538"/>
        <end position="558"/>
    </location>
</feature>
<keyword evidence="6 11" id="KW-0472">Membrane</keyword>
<evidence type="ECO:0000313" key="13">
    <source>
        <dbReference type="EMBL" id="KAK3235029.1"/>
    </source>
</evidence>
<evidence type="ECO:0000256" key="3">
    <source>
        <dbReference type="ARBA" id="ARBA00022692"/>
    </source>
</evidence>
<evidence type="ECO:0000256" key="1">
    <source>
        <dbReference type="ARBA" id="ARBA00004141"/>
    </source>
</evidence>
<evidence type="ECO:0000256" key="10">
    <source>
        <dbReference type="SAM" id="MobiDB-lite"/>
    </source>
</evidence>
<evidence type="ECO:0000259" key="12">
    <source>
        <dbReference type="PROSITE" id="PS50042"/>
    </source>
</evidence>
<feature type="transmembrane region" description="Helical" evidence="11">
    <location>
        <begin position="403"/>
        <end position="422"/>
    </location>
</feature>
<evidence type="ECO:0000256" key="2">
    <source>
        <dbReference type="ARBA" id="ARBA00022448"/>
    </source>
</evidence>
<sequence length="864" mass="96439">MLYQGDPETVLDSLAQQIVTAQENIEKTEFKAKQAHKQLQLEIKELRTLHTEWASAISGILDHFRAMKNSELPGTPSNKYTIKTLSKEPKVKRSQSEGGNYSVTLGARSWQQSEPLTDVITPRIYRSDRNIPMMGFEPHFMTGEGSSSSAAAYHMNPDAVVRMEHHRAILPEVEEEIPTSLDGHYSSPESATADRTSSLSAFAKVVEEVTASAGIAEAADKGKGSLSIESEQEALLDGGAASSSISDAPRNPSNNRRRSLEDPTPEAKLFVEASMRASRASTAGKDDVVPISEGSGAEGSKRPGNKWSKLKTAIKENIDEKKRIKKKERRMTLKEEADRDWDHILTMHGGLSKKFHRPSGRVEGEESEGDAPAEKKPSPLPKPMSFSRMVIDPTNSYKQTWDFGIFVLILYSAFFIPLRFAYPLESVALDIGDVMMEVIFVVDLVITFFTAIQDGDITIRDLKVIRSSYLKSWFSIDLVSSIPLSLMVYAGLGAWVQSIKLTKLFRLLRLSRLLRLFRLRKLSSVEESLTVNPGLVRLLKLVFFLILILHWLACVLQMVADEPTSEESVDVFLDHQDFLSKSGGTQYGVAFYSVIALILGEKLSPQSDLQVALVVTITLIGMFVYASLVGNLVSLLGHLDSSSGEMSQRMEELSEYMVKRNFPSKLRMRVRKYYTQVLARTKGVDDNKMLETLPEYLRQEVALFLNRKMVFKVPMLKNCSISFITELVTKVVPLSCIEEDFIIRHGTIGREMYFLTKGSVAVLDHVGNQIAVMTEVCFFGEVSLLYNTRRGASVQAVTQCDLLSLDKNSLWDLLDAYPEDSMVITNNAVRRHKARTTHSISGAGFVEDADMDDNDSLFVPRQGP</sequence>
<dbReference type="Gene3D" id="1.10.287.70">
    <property type="match status" value="1"/>
</dbReference>
<keyword evidence="3 11" id="KW-0812">Transmembrane</keyword>
<evidence type="ECO:0000256" key="11">
    <source>
        <dbReference type="SAM" id="Phobius"/>
    </source>
</evidence>
<dbReference type="PROSITE" id="PS50042">
    <property type="entry name" value="CNMP_BINDING_3"/>
    <property type="match status" value="1"/>
</dbReference>
<dbReference type="InterPro" id="IPR000595">
    <property type="entry name" value="cNMP-bd_dom"/>
</dbReference>
<evidence type="ECO:0000256" key="9">
    <source>
        <dbReference type="SAM" id="Coils"/>
    </source>
</evidence>
<dbReference type="SUPFAM" id="SSF81324">
    <property type="entry name" value="Voltage-gated potassium channels"/>
    <property type="match status" value="1"/>
</dbReference>
<evidence type="ECO:0000256" key="4">
    <source>
        <dbReference type="ARBA" id="ARBA00022989"/>
    </source>
</evidence>
<keyword evidence="9" id="KW-0175">Coiled coil</keyword>
<evidence type="ECO:0000313" key="14">
    <source>
        <dbReference type="Proteomes" id="UP001190700"/>
    </source>
</evidence>
<feature type="coiled-coil region" evidence="9">
    <location>
        <begin position="11"/>
        <end position="38"/>
    </location>
</feature>
<comment type="subcellular location">
    <subcellularLocation>
        <location evidence="1">Membrane</location>
        <topology evidence="1">Multi-pass membrane protein</topology>
    </subcellularLocation>
</comment>
<evidence type="ECO:0000256" key="7">
    <source>
        <dbReference type="ARBA" id="ARBA00023286"/>
    </source>
</evidence>
<evidence type="ECO:0000256" key="6">
    <source>
        <dbReference type="ARBA" id="ARBA00023136"/>
    </source>
</evidence>
<dbReference type="GO" id="GO:0016020">
    <property type="term" value="C:membrane"/>
    <property type="evidence" value="ECO:0007669"/>
    <property type="project" value="UniProtKB-SubCell"/>
</dbReference>
<feature type="compositionally biased region" description="Low complexity" evidence="10">
    <location>
        <begin position="236"/>
        <end position="254"/>
    </location>
</feature>
<dbReference type="Pfam" id="PF00027">
    <property type="entry name" value="cNMP_binding"/>
    <property type="match status" value="1"/>
</dbReference>
<dbReference type="PRINTS" id="PR01463">
    <property type="entry name" value="EAGCHANLFMLY"/>
</dbReference>
<dbReference type="GO" id="GO:0044877">
    <property type="term" value="F:protein-containing complex binding"/>
    <property type="evidence" value="ECO:0007669"/>
    <property type="project" value="TreeGrafter"/>
</dbReference>
<dbReference type="Proteomes" id="UP001190700">
    <property type="component" value="Unassembled WGS sequence"/>
</dbReference>
<feature type="transmembrane region" description="Helical" evidence="11">
    <location>
        <begin position="434"/>
        <end position="452"/>
    </location>
</feature>
<comment type="caution">
    <text evidence="13">The sequence shown here is derived from an EMBL/GenBank/DDBJ whole genome shotgun (WGS) entry which is preliminary data.</text>
</comment>
<dbReference type="InterPro" id="IPR014710">
    <property type="entry name" value="RmlC-like_jellyroll"/>
</dbReference>
<dbReference type="EMBL" id="LGRX02035386">
    <property type="protein sequence ID" value="KAK3235029.1"/>
    <property type="molecule type" value="Genomic_DNA"/>
</dbReference>
<keyword evidence="8" id="KW-0407">Ion channel</keyword>
<feature type="region of interest" description="Disordered" evidence="10">
    <location>
        <begin position="352"/>
        <end position="381"/>
    </location>
</feature>
<feature type="domain" description="Cyclic nucleotide-binding" evidence="12">
    <location>
        <begin position="715"/>
        <end position="831"/>
    </location>
</feature>
<dbReference type="PANTHER" id="PTHR45638:SF11">
    <property type="entry name" value="CYCLIC NUCLEOTIDE-GATED CATION CHANNEL SUBUNIT A"/>
    <property type="match status" value="1"/>
</dbReference>
<reference evidence="13 14" key="1">
    <citation type="journal article" date="2015" name="Genome Biol. Evol.">
        <title>Comparative Genomics of a Bacterivorous Green Alga Reveals Evolutionary Causalities and Consequences of Phago-Mixotrophic Mode of Nutrition.</title>
        <authorList>
            <person name="Burns J.A."/>
            <person name="Paasch A."/>
            <person name="Narechania A."/>
            <person name="Kim E."/>
        </authorList>
    </citation>
    <scope>NUCLEOTIDE SEQUENCE [LARGE SCALE GENOMIC DNA]</scope>
    <source>
        <strain evidence="13 14">PLY_AMNH</strain>
    </source>
</reference>
<organism evidence="13 14">
    <name type="scientific">Cymbomonas tetramitiformis</name>
    <dbReference type="NCBI Taxonomy" id="36881"/>
    <lineage>
        <taxon>Eukaryota</taxon>
        <taxon>Viridiplantae</taxon>
        <taxon>Chlorophyta</taxon>
        <taxon>Pyramimonadophyceae</taxon>
        <taxon>Pyramimonadales</taxon>
        <taxon>Pyramimonadaceae</taxon>
        <taxon>Cymbomonas</taxon>
    </lineage>
</organism>
<dbReference type="CDD" id="cd00038">
    <property type="entry name" value="CAP_ED"/>
    <property type="match status" value="1"/>
</dbReference>
<keyword evidence="4 11" id="KW-1133">Transmembrane helix</keyword>
<feature type="region of interest" description="Disordered" evidence="10">
    <location>
        <begin position="236"/>
        <end position="307"/>
    </location>
</feature>
<dbReference type="SUPFAM" id="SSF51206">
    <property type="entry name" value="cAMP-binding domain-like"/>
    <property type="match status" value="1"/>
</dbReference>
<protein>
    <recommendedName>
        <fullName evidence="12">Cyclic nucleotide-binding domain-containing protein</fullName>
    </recommendedName>
</protein>
<feature type="transmembrane region" description="Helical" evidence="11">
    <location>
        <begin position="472"/>
        <end position="496"/>
    </location>
</feature>
<accession>A0AAE0EP20</accession>
<keyword evidence="2" id="KW-0813">Transport</keyword>
<keyword evidence="5" id="KW-0406">Ion transport</keyword>
<evidence type="ECO:0000256" key="5">
    <source>
        <dbReference type="ARBA" id="ARBA00023065"/>
    </source>
</evidence>
<keyword evidence="7" id="KW-1071">Ligand-gated ion channel</keyword>
<dbReference type="InterPro" id="IPR003938">
    <property type="entry name" value="K_chnl_volt-dep_EAG/ELK/ERG"/>
</dbReference>
<dbReference type="GO" id="GO:0005221">
    <property type="term" value="F:intracellularly cyclic nucleotide-activated monoatomic cation channel activity"/>
    <property type="evidence" value="ECO:0007669"/>
    <property type="project" value="InterPro"/>
</dbReference>
<evidence type="ECO:0000256" key="8">
    <source>
        <dbReference type="ARBA" id="ARBA00023303"/>
    </source>
</evidence>
<dbReference type="SMART" id="SM00100">
    <property type="entry name" value="cNMP"/>
    <property type="match status" value="1"/>
</dbReference>
<dbReference type="InterPro" id="IPR050866">
    <property type="entry name" value="CNG_cation_channel"/>
</dbReference>
<dbReference type="InterPro" id="IPR018490">
    <property type="entry name" value="cNMP-bd_dom_sf"/>
</dbReference>
<dbReference type="InterPro" id="IPR005821">
    <property type="entry name" value="Ion_trans_dom"/>
</dbReference>
<dbReference type="AlphaFoldDB" id="A0AAE0EP20"/>
<dbReference type="Pfam" id="PF00520">
    <property type="entry name" value="Ion_trans"/>
    <property type="match status" value="1"/>
</dbReference>
<dbReference type="Gene3D" id="2.60.120.10">
    <property type="entry name" value="Jelly Rolls"/>
    <property type="match status" value="1"/>
</dbReference>
<feature type="transmembrane region" description="Helical" evidence="11">
    <location>
        <begin position="611"/>
        <end position="633"/>
    </location>
</feature>
<dbReference type="Gene3D" id="1.10.287.630">
    <property type="entry name" value="Helix hairpin bin"/>
    <property type="match status" value="1"/>
</dbReference>
<feature type="transmembrane region" description="Helical" evidence="11">
    <location>
        <begin position="578"/>
        <end position="599"/>
    </location>
</feature>